<dbReference type="EMBL" id="JRVC01000001">
    <property type="protein sequence ID" value="KHS49529.1"/>
    <property type="molecule type" value="Genomic_DNA"/>
</dbReference>
<dbReference type="SUPFAM" id="SSF53807">
    <property type="entry name" value="Helical backbone' metal receptor"/>
    <property type="match status" value="1"/>
</dbReference>
<organism evidence="3 5">
    <name type="scientific">Novosphingobium subterraneum</name>
    <dbReference type="NCBI Taxonomy" id="48936"/>
    <lineage>
        <taxon>Bacteria</taxon>
        <taxon>Pseudomonadati</taxon>
        <taxon>Pseudomonadota</taxon>
        <taxon>Alphaproteobacteria</taxon>
        <taxon>Sphingomonadales</taxon>
        <taxon>Sphingomonadaceae</taxon>
        <taxon>Novosphingobium</taxon>
    </lineage>
</organism>
<accession>A0A0B9A1R5</accession>
<dbReference type="GO" id="GO:0071281">
    <property type="term" value="P:cellular response to iron ion"/>
    <property type="evidence" value="ECO:0007669"/>
    <property type="project" value="TreeGrafter"/>
</dbReference>
<dbReference type="EMBL" id="JRVC01000001">
    <property type="protein sequence ID" value="KHS49307.1"/>
    <property type="molecule type" value="Genomic_DNA"/>
</dbReference>
<gene>
    <name evidence="3" type="ORF">NJ75_00010</name>
    <name evidence="4" type="ORF">NJ75_00232</name>
</gene>
<feature type="chain" id="PRO_5011138438" evidence="1">
    <location>
        <begin position="20"/>
        <end position="301"/>
    </location>
</feature>
<dbReference type="PATRIC" id="fig|48936.3.peg.10"/>
<keyword evidence="5" id="KW-1185">Reference proteome</keyword>
<reference evidence="3 5" key="1">
    <citation type="submission" date="2014-10" db="EMBL/GenBank/DDBJ databases">
        <title>Draft genome sequence of Novosphingobium subterraneum DSM 12447.</title>
        <authorList>
            <person name="Gan H.M."/>
            <person name="Gan H.Y."/>
            <person name="Savka M.A."/>
        </authorList>
    </citation>
    <scope>NUCLEOTIDE SEQUENCE [LARGE SCALE GENOMIC DNA]</scope>
    <source>
        <strain evidence="3 5">DSM 12447</strain>
    </source>
</reference>
<dbReference type="PANTHER" id="PTHR30535:SF34">
    <property type="entry name" value="MOLYBDATE-BINDING PROTEIN MOLA"/>
    <property type="match status" value="1"/>
</dbReference>
<dbReference type="AlphaFoldDB" id="A0A0B9A1R5"/>
<comment type="caution">
    <text evidence="3">The sequence shown here is derived from an EMBL/GenBank/DDBJ whole genome shotgun (WGS) entry which is preliminary data.</text>
</comment>
<dbReference type="Gene3D" id="3.40.50.1980">
    <property type="entry name" value="Nitrogenase molybdenum iron protein domain"/>
    <property type="match status" value="2"/>
</dbReference>
<keyword evidence="1" id="KW-0732">Signal</keyword>
<proteinExistence type="predicted"/>
<dbReference type="PROSITE" id="PS50983">
    <property type="entry name" value="FE_B12_PBP"/>
    <property type="match status" value="1"/>
</dbReference>
<feature type="signal peptide" evidence="1">
    <location>
        <begin position="1"/>
        <end position="19"/>
    </location>
</feature>
<dbReference type="Proteomes" id="UP000031338">
    <property type="component" value="Unassembled WGS sequence"/>
</dbReference>
<dbReference type="STRING" id="48936.NJ75_00010"/>
<dbReference type="CDD" id="cd00636">
    <property type="entry name" value="TroA-like"/>
    <property type="match status" value="1"/>
</dbReference>
<evidence type="ECO:0000256" key="1">
    <source>
        <dbReference type="SAM" id="SignalP"/>
    </source>
</evidence>
<evidence type="ECO:0000313" key="4">
    <source>
        <dbReference type="EMBL" id="KHS49529.1"/>
    </source>
</evidence>
<dbReference type="PROSITE" id="PS51257">
    <property type="entry name" value="PROKAR_LIPOPROTEIN"/>
    <property type="match status" value="1"/>
</dbReference>
<protein>
    <submittedName>
        <fullName evidence="3">ABC transporter periplasmic protein</fullName>
    </submittedName>
</protein>
<dbReference type="PANTHER" id="PTHR30535">
    <property type="entry name" value="VITAMIN B12-BINDING PROTEIN"/>
    <property type="match status" value="1"/>
</dbReference>
<dbReference type="Pfam" id="PF01497">
    <property type="entry name" value="Peripla_BP_2"/>
    <property type="match status" value="1"/>
</dbReference>
<evidence type="ECO:0000259" key="2">
    <source>
        <dbReference type="PROSITE" id="PS50983"/>
    </source>
</evidence>
<sequence length="301" mass="32793">MFRKALCLLWMISVLPALAGCTEPSGSRSQAAAKPVHVMSMNQCTDQLVLALLPPERIASVTWLSRDPDGSLMFREAARVDINHGMSEEVLRQKPDLVIAGAFTTPATRGLLKRLGFPMIEVDHAETYEDIRKITRQVAKAVGEPARGEELIAKMDRQLADLARDPGPPLRVAAWDGAGFNASTGSLYDTVLKTAGATNVANTLQKSSYGKPDIEILLLSAPSLLVKGAGVGRRPGLRENVERHPLIRRYWDGDRTLTIRQAYYVCGTPMVTEAAMQLRNELRSAALHARSPLPFAGGKSL</sequence>
<feature type="domain" description="Fe/B12 periplasmic-binding" evidence="2">
    <location>
        <begin position="37"/>
        <end position="286"/>
    </location>
</feature>
<name>A0A0B9A1R5_9SPHN</name>
<evidence type="ECO:0000313" key="3">
    <source>
        <dbReference type="EMBL" id="KHS49307.1"/>
    </source>
</evidence>
<evidence type="ECO:0000313" key="5">
    <source>
        <dbReference type="Proteomes" id="UP000031338"/>
    </source>
</evidence>
<dbReference type="InterPro" id="IPR002491">
    <property type="entry name" value="ABC_transptr_periplasmic_BD"/>
</dbReference>
<dbReference type="InterPro" id="IPR050902">
    <property type="entry name" value="ABC_Transporter_SBP"/>
</dbReference>